<dbReference type="Pfam" id="PF24032">
    <property type="entry name" value="YQBQ"/>
    <property type="match status" value="1"/>
</dbReference>
<proteinExistence type="predicted"/>
<dbReference type="EMBL" id="JAVAMP010000009">
    <property type="protein sequence ID" value="MDP5275700.1"/>
    <property type="molecule type" value="Genomic_DNA"/>
</dbReference>
<dbReference type="RefSeq" id="WP_305993009.1">
    <property type="nucleotide sequence ID" value="NZ_JAVAMP010000009.1"/>
</dbReference>
<feature type="domain" description="YqbQ/XkdQ" evidence="1">
    <location>
        <begin position="20"/>
        <end position="315"/>
    </location>
</feature>
<keyword evidence="3" id="KW-1185">Reference proteome</keyword>
<organism evidence="2 3">
    <name type="scientific">Chengkuizengella axinellae</name>
    <dbReference type="NCBI Taxonomy" id="3064388"/>
    <lineage>
        <taxon>Bacteria</taxon>
        <taxon>Bacillati</taxon>
        <taxon>Bacillota</taxon>
        <taxon>Bacilli</taxon>
        <taxon>Bacillales</taxon>
        <taxon>Paenibacillaceae</taxon>
        <taxon>Chengkuizengella</taxon>
    </lineage>
</organism>
<dbReference type="Proteomes" id="UP001231941">
    <property type="component" value="Unassembled WGS sequence"/>
</dbReference>
<sequence length="320" mass="36706">MKIEVQYNKEMYLDPLVTSITWSGDSKQAFRKLELQLSNTINGKEPTVIIEKGRLLRFLKDDKELFRGVIFSYSIQSDGNMSITAYDENIYLTKNVDTKKFTNMTASSIIKQLCNDFGISFGFIEDTGYVFPKLIMRNKTIWDMMNTAITETSKQIGRRFILISKEGKLQLIEQKRNVVEWVLQSGYNILNASYSESIEDLRNQVKVMSADHEDQPISTIVENQSLMQNYGLMQHIEESNVDHNASQNQQLANQLLKDLSKVSEEAEIEALGNEEVIAGSIIHVSETMTNLSGNYHVSTDTHTFQNKVHRMRLKIDNMNH</sequence>
<gene>
    <name evidence="2" type="ORF">Q5Y73_16440</name>
</gene>
<evidence type="ECO:0000313" key="2">
    <source>
        <dbReference type="EMBL" id="MDP5275700.1"/>
    </source>
</evidence>
<comment type="caution">
    <text evidence="2">The sequence shown here is derived from an EMBL/GenBank/DDBJ whole genome shotgun (WGS) entry which is preliminary data.</text>
</comment>
<reference evidence="2 3" key="1">
    <citation type="submission" date="2023-08" db="EMBL/GenBank/DDBJ databases">
        <authorList>
            <person name="Park J.-S."/>
        </authorList>
    </citation>
    <scope>NUCLEOTIDE SEQUENCE [LARGE SCALE GENOMIC DNA]</scope>
    <source>
        <strain evidence="2 3">2205SS18-9</strain>
    </source>
</reference>
<evidence type="ECO:0000313" key="3">
    <source>
        <dbReference type="Proteomes" id="UP001231941"/>
    </source>
</evidence>
<dbReference type="InterPro" id="IPR056937">
    <property type="entry name" value="YqbQ/XkdQ"/>
</dbReference>
<accession>A0ABT9J3Z1</accession>
<protein>
    <recommendedName>
        <fullName evidence="1">YqbQ/XkdQ domain-containing protein</fullName>
    </recommendedName>
</protein>
<dbReference type="SUPFAM" id="SSF69279">
    <property type="entry name" value="Phage tail proteins"/>
    <property type="match status" value="1"/>
</dbReference>
<evidence type="ECO:0000259" key="1">
    <source>
        <dbReference type="Pfam" id="PF24032"/>
    </source>
</evidence>
<name>A0ABT9J3Z1_9BACL</name>